<proteinExistence type="predicted"/>
<dbReference type="Proteomes" id="UP000694701">
    <property type="component" value="Unplaced"/>
</dbReference>
<comment type="subcellular location">
    <subcellularLocation>
        <location evidence="1">Membrane</location>
        <topology evidence="1">Multi-pass membrane protein</topology>
    </subcellularLocation>
</comment>
<evidence type="ECO:0000256" key="3">
    <source>
        <dbReference type="ARBA" id="ARBA00022989"/>
    </source>
</evidence>
<keyword evidence="3 6" id="KW-1133">Transmembrane helix</keyword>
<dbReference type="Ensembl" id="ENSCCRT00010011765.1">
    <property type="protein sequence ID" value="ENSCCRP00010010823.1"/>
    <property type="gene ID" value="ENSCCRG00010004601.1"/>
</dbReference>
<dbReference type="AlphaFoldDB" id="A0A8C1XLU4"/>
<dbReference type="OrthoDB" id="5976667at2759"/>
<feature type="transmembrane region" description="Helical" evidence="6">
    <location>
        <begin position="110"/>
        <end position="131"/>
    </location>
</feature>
<dbReference type="Pfam" id="PF01284">
    <property type="entry name" value="MARVEL"/>
    <property type="match status" value="1"/>
</dbReference>
<dbReference type="PANTHER" id="PTHR22776">
    <property type="entry name" value="MARVEL-CONTAINING POTENTIAL LIPID RAFT-ASSOCIATED PROTEIN"/>
    <property type="match status" value="1"/>
</dbReference>
<dbReference type="Ensembl" id="ENSCCRT00015086981.1">
    <property type="protein sequence ID" value="ENSCCRP00015084239.1"/>
    <property type="gene ID" value="ENSCCRG00015034002.1"/>
</dbReference>
<evidence type="ECO:0000256" key="2">
    <source>
        <dbReference type="ARBA" id="ARBA00022692"/>
    </source>
</evidence>
<evidence type="ECO:0000313" key="11">
    <source>
        <dbReference type="RefSeq" id="XP_018942273.1"/>
    </source>
</evidence>
<evidence type="ECO:0000313" key="8">
    <source>
        <dbReference type="Ensembl" id="ENSCCRP00015084239.1"/>
    </source>
</evidence>
<evidence type="ECO:0000313" key="9">
    <source>
        <dbReference type="Proteomes" id="UP000694427"/>
    </source>
</evidence>
<dbReference type="InterPro" id="IPR050578">
    <property type="entry name" value="MARVEL-CKLF_proteins"/>
</dbReference>
<dbReference type="KEGG" id="ccar:109070127"/>
<feature type="transmembrane region" description="Helical" evidence="6">
    <location>
        <begin position="79"/>
        <end position="104"/>
    </location>
</feature>
<evidence type="ECO:0000256" key="5">
    <source>
        <dbReference type="PROSITE-ProRule" id="PRU00581"/>
    </source>
</evidence>
<name>A0A8C1XLU4_CYPCA</name>
<keyword evidence="9" id="KW-1185">Reference proteome</keyword>
<dbReference type="Proteomes" id="UP001155660">
    <property type="component" value="Chromosome A7"/>
</dbReference>
<dbReference type="Ensembl" id="ENSCCRT00020004276.1">
    <property type="protein sequence ID" value="ENSCCRP00020003714.1"/>
    <property type="gene ID" value="ENSCCRG00020002159.1"/>
</dbReference>
<sequence length="150" mass="16554">MHRDHINAKMEVDLALLKSTKGVLKISEMVCVFVAFVCYAVASRPVYIAATCMEFLITLGFLLLYLLKLNKMFTLFFWPLIDVFNSFFAAALMCILSLVAVSTYTVKGTLGGGIVGFVAAALWSLDGYILYKKITFNKPRTTAEAQTGAD</sequence>
<feature type="transmembrane region" description="Helical" evidence="6">
    <location>
        <begin position="23"/>
        <end position="42"/>
    </location>
</feature>
<reference evidence="8" key="2">
    <citation type="submission" date="2025-05" db="UniProtKB">
        <authorList>
            <consortium name="Ensembl"/>
        </authorList>
    </citation>
    <scope>IDENTIFICATION</scope>
</reference>
<dbReference type="Proteomes" id="UP000694427">
    <property type="component" value="Unplaced"/>
</dbReference>
<keyword evidence="4 5" id="KW-0472">Membrane</keyword>
<evidence type="ECO:0000256" key="1">
    <source>
        <dbReference type="ARBA" id="ARBA00004141"/>
    </source>
</evidence>
<dbReference type="Proteomes" id="UP000694700">
    <property type="component" value="Unplaced"/>
</dbReference>
<dbReference type="GeneID" id="109070127"/>
<dbReference type="PROSITE" id="PS51225">
    <property type="entry name" value="MARVEL"/>
    <property type="match status" value="1"/>
</dbReference>
<accession>A0A8C1XLU4</accession>
<dbReference type="GO" id="GO:0016020">
    <property type="term" value="C:membrane"/>
    <property type="evidence" value="ECO:0007669"/>
    <property type="project" value="UniProtKB-SubCell"/>
</dbReference>
<protein>
    <submittedName>
        <fullName evidence="8 11">Chemokine-like factor</fullName>
    </submittedName>
</protein>
<evidence type="ECO:0000256" key="6">
    <source>
        <dbReference type="SAM" id="Phobius"/>
    </source>
</evidence>
<keyword evidence="2 5" id="KW-0812">Transmembrane</keyword>
<dbReference type="InterPro" id="IPR008253">
    <property type="entry name" value="Marvel"/>
</dbReference>
<dbReference type="PANTHER" id="PTHR22776:SF45">
    <property type="entry name" value="CHEMOKINE-LIKE FACTOR"/>
    <property type="match status" value="1"/>
</dbReference>
<gene>
    <name evidence="8 11" type="primary">LOC109070127</name>
</gene>
<reference evidence="11" key="1">
    <citation type="submission" date="2025-04" db="UniProtKB">
        <authorList>
            <consortium name="RefSeq"/>
        </authorList>
    </citation>
    <scope>IDENTIFICATION</scope>
    <source>
        <tissue evidence="11">Muscle</tissue>
    </source>
</reference>
<organism evidence="8 10">
    <name type="scientific">Cyprinus carpio</name>
    <name type="common">Common carp</name>
    <dbReference type="NCBI Taxonomy" id="7962"/>
    <lineage>
        <taxon>Eukaryota</taxon>
        <taxon>Metazoa</taxon>
        <taxon>Chordata</taxon>
        <taxon>Craniata</taxon>
        <taxon>Vertebrata</taxon>
        <taxon>Euteleostomi</taxon>
        <taxon>Actinopterygii</taxon>
        <taxon>Neopterygii</taxon>
        <taxon>Teleostei</taxon>
        <taxon>Ostariophysi</taxon>
        <taxon>Cypriniformes</taxon>
        <taxon>Cyprinidae</taxon>
        <taxon>Cyprininae</taxon>
        <taxon>Cyprinus</taxon>
    </lineage>
</organism>
<dbReference type="RefSeq" id="XP_018942273.1">
    <property type="nucleotide sequence ID" value="XM_019086728.2"/>
</dbReference>
<evidence type="ECO:0000256" key="4">
    <source>
        <dbReference type="ARBA" id="ARBA00023136"/>
    </source>
</evidence>
<evidence type="ECO:0000313" key="10">
    <source>
        <dbReference type="Proteomes" id="UP000694700"/>
    </source>
</evidence>
<feature type="transmembrane region" description="Helical" evidence="6">
    <location>
        <begin position="48"/>
        <end position="67"/>
    </location>
</feature>
<feature type="domain" description="MARVEL" evidence="7">
    <location>
        <begin position="16"/>
        <end position="135"/>
    </location>
</feature>
<evidence type="ECO:0000259" key="7">
    <source>
        <dbReference type="PROSITE" id="PS51225"/>
    </source>
</evidence>